<evidence type="ECO:0000256" key="9">
    <source>
        <dbReference type="SAM" id="SignalP"/>
    </source>
</evidence>
<sequence length="433" mass="45167">MRVLRYPVLLAFILWTFSSTSAQGLTWQEALNVLWTSPEAQALEAQYRSAEVAYAKALAAVGFQVLGGGGYAYTEGTGQATLQASLSLGVLPYSPASEALRAARKALERAELSLRAGKMDLVLTLAQRYYAAYLAGKNLEVAQKALEVAQSAYRAAQARRAQGQLAPSGLLQAEADLKAAEAALAQAEADRVASLAALYALLGRPVGLDPATPPPETLPSVPDLETALRGLSSLPEVARAQNTLEDAQASLTYAERSRFLPQGSLILAYGQGTGASSLGLNLNLATGTLSVSGTYAPGAGGSGRFQASLSLALPLVDPGGEAQVAAAKAALEGALAALDQARFSAEATLRGRLAAYRAALDQLEAAQAAHRAAVQGEEEARLRLQAGLISPLELAQAQLARLRAAYAVESARVSAYLAWLALQRAQGQLEVEQ</sequence>
<dbReference type="InterPro" id="IPR051906">
    <property type="entry name" value="TolC-like"/>
</dbReference>
<dbReference type="GO" id="GO:1990281">
    <property type="term" value="C:efflux pump complex"/>
    <property type="evidence" value="ECO:0007669"/>
    <property type="project" value="TreeGrafter"/>
</dbReference>
<feature type="signal peptide" evidence="9">
    <location>
        <begin position="1"/>
        <end position="22"/>
    </location>
</feature>
<comment type="similarity">
    <text evidence="2">Belongs to the outer membrane factor (OMF) (TC 1.B.17) family.</text>
</comment>
<geneLocation type="plasmid" evidence="10 11">
    <name>pTHEOS01</name>
</geneLocation>
<evidence type="ECO:0000256" key="4">
    <source>
        <dbReference type="ARBA" id="ARBA00022452"/>
    </source>
</evidence>
<dbReference type="SUPFAM" id="SSF56954">
    <property type="entry name" value="Outer membrane efflux proteins (OEP)"/>
    <property type="match status" value="1"/>
</dbReference>
<dbReference type="GO" id="GO:0015288">
    <property type="term" value="F:porin activity"/>
    <property type="evidence" value="ECO:0007669"/>
    <property type="project" value="TreeGrafter"/>
</dbReference>
<evidence type="ECO:0000256" key="2">
    <source>
        <dbReference type="ARBA" id="ARBA00007613"/>
    </source>
</evidence>
<dbReference type="InterPro" id="IPR003423">
    <property type="entry name" value="OMP_efflux"/>
</dbReference>
<protein>
    <submittedName>
        <fullName evidence="10">Outer membrane protein</fullName>
    </submittedName>
</protein>
<evidence type="ECO:0000256" key="5">
    <source>
        <dbReference type="ARBA" id="ARBA00022692"/>
    </source>
</evidence>
<keyword evidence="3" id="KW-0813">Transport</keyword>
<keyword evidence="8" id="KW-0175">Coiled coil</keyword>
<keyword evidence="6" id="KW-0472">Membrane</keyword>
<dbReference type="GO" id="GO:0015562">
    <property type="term" value="F:efflux transmembrane transporter activity"/>
    <property type="evidence" value="ECO:0007669"/>
    <property type="project" value="InterPro"/>
</dbReference>
<proteinExistence type="inferred from homology"/>
<organism evidence="10 11">
    <name type="scientific">Thermus oshimai JL-2</name>
    <dbReference type="NCBI Taxonomy" id="751945"/>
    <lineage>
        <taxon>Bacteria</taxon>
        <taxon>Thermotogati</taxon>
        <taxon>Deinococcota</taxon>
        <taxon>Deinococci</taxon>
        <taxon>Thermales</taxon>
        <taxon>Thermaceae</taxon>
        <taxon>Thermus</taxon>
    </lineage>
</organism>
<dbReference type="EMBL" id="CP003250">
    <property type="protein sequence ID" value="AFV77413.1"/>
    <property type="molecule type" value="Genomic_DNA"/>
</dbReference>
<keyword evidence="10" id="KW-0614">Plasmid</keyword>
<dbReference type="PATRIC" id="fig|751945.3.peg.2377"/>
<dbReference type="Gene3D" id="1.20.1600.10">
    <property type="entry name" value="Outer membrane efflux proteins (OEP)"/>
    <property type="match status" value="1"/>
</dbReference>
<dbReference type="AlphaFoldDB" id="K7QZ65"/>
<evidence type="ECO:0000256" key="3">
    <source>
        <dbReference type="ARBA" id="ARBA00022448"/>
    </source>
</evidence>
<dbReference type="Pfam" id="PF02321">
    <property type="entry name" value="OEP"/>
    <property type="match status" value="2"/>
</dbReference>
<gene>
    <name evidence="10" type="ORF">Theos_2436</name>
</gene>
<dbReference type="Proteomes" id="UP000000211">
    <property type="component" value="Plasmid pTHEOS01"/>
</dbReference>
<keyword evidence="4" id="KW-1134">Transmembrane beta strand</keyword>
<evidence type="ECO:0000256" key="1">
    <source>
        <dbReference type="ARBA" id="ARBA00004442"/>
    </source>
</evidence>
<keyword evidence="7" id="KW-0998">Cell outer membrane</keyword>
<feature type="coiled-coil region" evidence="8">
    <location>
        <begin position="139"/>
        <end position="190"/>
    </location>
</feature>
<evidence type="ECO:0000256" key="7">
    <source>
        <dbReference type="ARBA" id="ARBA00023237"/>
    </source>
</evidence>
<keyword evidence="9" id="KW-0732">Signal</keyword>
<dbReference type="KEGG" id="tos:Theos_2436"/>
<name>K7QZ65_THEOS</name>
<dbReference type="HOGENOM" id="CLU_047374_0_0_0"/>
<keyword evidence="5" id="KW-0812">Transmembrane</keyword>
<evidence type="ECO:0000256" key="8">
    <source>
        <dbReference type="SAM" id="Coils"/>
    </source>
</evidence>
<accession>K7QZ65</accession>
<feature type="coiled-coil region" evidence="8">
    <location>
        <begin position="346"/>
        <end position="412"/>
    </location>
</feature>
<reference evidence="10 11" key="1">
    <citation type="journal article" date="2013" name="Genome Announc.">
        <title>Whole Genome Sequencing of Thermus oshimai JL-2 and Thermus thermophilus JL-18, Incomplete Denitrifiers from the United States Great Basin.</title>
        <authorList>
            <person name="Murugapiran S.K."/>
            <person name="Huntemann M."/>
            <person name="Wei C.L."/>
            <person name="Han J."/>
            <person name="Detter J.C."/>
            <person name="Han C.S."/>
            <person name="Erkkila T.H."/>
            <person name="Teshima H."/>
            <person name="Chen A."/>
            <person name="Kyrpides N."/>
            <person name="Mavrommatis K."/>
            <person name="Markowitz V."/>
            <person name="Szeto E."/>
            <person name="Ivanova N."/>
            <person name="Pagani I."/>
            <person name="Lam J."/>
            <person name="McDonald A.I."/>
            <person name="Dodsworth J.A."/>
            <person name="Pati A."/>
            <person name="Goodwin L."/>
            <person name="Peters L."/>
            <person name="Pitluck S."/>
            <person name="Woyke T."/>
            <person name="Hedlund B.P."/>
        </authorList>
    </citation>
    <scope>NUCLEOTIDE SEQUENCE</scope>
    <source>
        <strain evidence="10 11">JL-2</strain>
        <plasmid evidence="10">pTHEOS01</plasmid>
    </source>
</reference>
<feature type="chain" id="PRO_5003909916" evidence="9">
    <location>
        <begin position="23"/>
        <end position="433"/>
    </location>
</feature>
<evidence type="ECO:0000313" key="10">
    <source>
        <dbReference type="EMBL" id="AFV77413.1"/>
    </source>
</evidence>
<dbReference type="PANTHER" id="PTHR30026">
    <property type="entry name" value="OUTER MEMBRANE PROTEIN TOLC"/>
    <property type="match status" value="1"/>
</dbReference>
<dbReference type="GO" id="GO:0009279">
    <property type="term" value="C:cell outer membrane"/>
    <property type="evidence" value="ECO:0007669"/>
    <property type="project" value="UniProtKB-SubCell"/>
</dbReference>
<dbReference type="PANTHER" id="PTHR30026:SF20">
    <property type="entry name" value="OUTER MEMBRANE PROTEIN TOLC"/>
    <property type="match status" value="1"/>
</dbReference>
<comment type="subcellular location">
    <subcellularLocation>
        <location evidence="1">Cell outer membrane</location>
    </subcellularLocation>
</comment>
<evidence type="ECO:0000313" key="11">
    <source>
        <dbReference type="Proteomes" id="UP000000211"/>
    </source>
</evidence>
<keyword evidence="11" id="KW-1185">Reference proteome</keyword>
<evidence type="ECO:0000256" key="6">
    <source>
        <dbReference type="ARBA" id="ARBA00023136"/>
    </source>
</evidence>